<sequence length="90" mass="10523">MDSLSALVRVVFADVELVHAIVFLWAPCDNPSFWTECQLRLQTFIFAAAEREYRIQSRQVLYTNTYTDSEGFWIPNFSEAGRHGRRDCRC</sequence>
<evidence type="ECO:0000313" key="3">
    <source>
        <dbReference type="Proteomes" id="UP001221142"/>
    </source>
</evidence>
<accession>A0AAD7CKK4</accession>
<evidence type="ECO:0000313" key="2">
    <source>
        <dbReference type="EMBL" id="KAJ7650841.1"/>
    </source>
</evidence>
<dbReference type="AlphaFoldDB" id="A0AAD7CKK4"/>
<feature type="signal peptide" evidence="1">
    <location>
        <begin position="1"/>
        <end position="20"/>
    </location>
</feature>
<keyword evidence="3" id="KW-1185">Reference proteome</keyword>
<feature type="chain" id="PRO_5042249016" evidence="1">
    <location>
        <begin position="21"/>
        <end position="90"/>
    </location>
</feature>
<protein>
    <submittedName>
        <fullName evidence="2">Uncharacterized protein</fullName>
    </submittedName>
</protein>
<name>A0AAD7CKK4_9AGAR</name>
<dbReference type="EMBL" id="JARKIF010000001">
    <property type="protein sequence ID" value="KAJ7650841.1"/>
    <property type="molecule type" value="Genomic_DNA"/>
</dbReference>
<evidence type="ECO:0000256" key="1">
    <source>
        <dbReference type="SAM" id="SignalP"/>
    </source>
</evidence>
<organism evidence="2 3">
    <name type="scientific">Roridomyces roridus</name>
    <dbReference type="NCBI Taxonomy" id="1738132"/>
    <lineage>
        <taxon>Eukaryota</taxon>
        <taxon>Fungi</taxon>
        <taxon>Dikarya</taxon>
        <taxon>Basidiomycota</taxon>
        <taxon>Agaricomycotina</taxon>
        <taxon>Agaricomycetes</taxon>
        <taxon>Agaricomycetidae</taxon>
        <taxon>Agaricales</taxon>
        <taxon>Marasmiineae</taxon>
        <taxon>Mycenaceae</taxon>
        <taxon>Roridomyces</taxon>
    </lineage>
</organism>
<keyword evidence="1" id="KW-0732">Signal</keyword>
<gene>
    <name evidence="2" type="ORF">FB45DRAFT_26845</name>
</gene>
<proteinExistence type="predicted"/>
<dbReference type="Proteomes" id="UP001221142">
    <property type="component" value="Unassembled WGS sequence"/>
</dbReference>
<comment type="caution">
    <text evidence="2">The sequence shown here is derived from an EMBL/GenBank/DDBJ whole genome shotgun (WGS) entry which is preliminary data.</text>
</comment>
<reference evidence="2" key="1">
    <citation type="submission" date="2023-03" db="EMBL/GenBank/DDBJ databases">
        <title>Massive genome expansion in bonnet fungi (Mycena s.s.) driven by repeated elements and novel gene families across ecological guilds.</title>
        <authorList>
            <consortium name="Lawrence Berkeley National Laboratory"/>
            <person name="Harder C.B."/>
            <person name="Miyauchi S."/>
            <person name="Viragh M."/>
            <person name="Kuo A."/>
            <person name="Thoen E."/>
            <person name="Andreopoulos B."/>
            <person name="Lu D."/>
            <person name="Skrede I."/>
            <person name="Drula E."/>
            <person name="Henrissat B."/>
            <person name="Morin E."/>
            <person name="Kohler A."/>
            <person name="Barry K."/>
            <person name="LaButti K."/>
            <person name="Morin E."/>
            <person name="Salamov A."/>
            <person name="Lipzen A."/>
            <person name="Mereny Z."/>
            <person name="Hegedus B."/>
            <person name="Baldrian P."/>
            <person name="Stursova M."/>
            <person name="Weitz H."/>
            <person name="Taylor A."/>
            <person name="Grigoriev I.V."/>
            <person name="Nagy L.G."/>
            <person name="Martin F."/>
            <person name="Kauserud H."/>
        </authorList>
    </citation>
    <scope>NUCLEOTIDE SEQUENCE</scope>
    <source>
        <strain evidence="2">9284</strain>
    </source>
</reference>